<dbReference type="GO" id="GO:0008061">
    <property type="term" value="F:chitin binding"/>
    <property type="evidence" value="ECO:0007669"/>
    <property type="project" value="InterPro"/>
</dbReference>
<dbReference type="InterPro" id="IPR017853">
    <property type="entry name" value="GH"/>
</dbReference>
<dbReference type="InterPro" id="IPR011583">
    <property type="entry name" value="Chitinase_II/V-like_cat"/>
</dbReference>
<dbReference type="PANTHER" id="PTHR11177">
    <property type="entry name" value="CHITINASE"/>
    <property type="match status" value="1"/>
</dbReference>
<dbReference type="Proteomes" id="UP000664521">
    <property type="component" value="Unassembled WGS sequence"/>
</dbReference>
<evidence type="ECO:0000256" key="5">
    <source>
        <dbReference type="ARBA" id="ARBA00023024"/>
    </source>
</evidence>
<keyword evidence="4 9" id="KW-0378">Hydrolase</keyword>
<dbReference type="EMBL" id="CAJPDS010000010">
    <property type="protein sequence ID" value="CAF9911362.1"/>
    <property type="molecule type" value="Genomic_DNA"/>
</dbReference>
<protein>
    <recommendedName>
        <fullName evidence="3">chitinase</fullName>
        <ecNumber evidence="3">3.2.1.14</ecNumber>
    </recommendedName>
</protein>
<dbReference type="SUPFAM" id="SSF54556">
    <property type="entry name" value="Chitinase insertion domain"/>
    <property type="match status" value="1"/>
</dbReference>
<evidence type="ECO:0000256" key="10">
    <source>
        <dbReference type="SAM" id="MobiDB-lite"/>
    </source>
</evidence>
<dbReference type="InterPro" id="IPR001223">
    <property type="entry name" value="Glyco_hydro18_cat"/>
</dbReference>
<comment type="caution">
    <text evidence="12">The sequence shown here is derived from an EMBL/GenBank/DDBJ whole genome shotgun (WGS) entry which is preliminary data.</text>
</comment>
<evidence type="ECO:0000256" key="9">
    <source>
        <dbReference type="RuleBase" id="RU000489"/>
    </source>
</evidence>
<organism evidence="12 13">
    <name type="scientific">Heterodermia speciosa</name>
    <dbReference type="NCBI Taxonomy" id="116794"/>
    <lineage>
        <taxon>Eukaryota</taxon>
        <taxon>Fungi</taxon>
        <taxon>Dikarya</taxon>
        <taxon>Ascomycota</taxon>
        <taxon>Pezizomycotina</taxon>
        <taxon>Lecanoromycetes</taxon>
        <taxon>OSLEUM clade</taxon>
        <taxon>Lecanoromycetidae</taxon>
        <taxon>Caliciales</taxon>
        <taxon>Physciaceae</taxon>
        <taxon>Heterodermia</taxon>
    </lineage>
</organism>
<comment type="similarity">
    <text evidence="2">Belongs to the glycosyl hydrolase 18 family. Chitinase class V subfamily.</text>
</comment>
<dbReference type="EC" id="3.2.1.14" evidence="3"/>
<evidence type="ECO:0000256" key="2">
    <source>
        <dbReference type="ARBA" id="ARBA00008682"/>
    </source>
</evidence>
<evidence type="ECO:0000256" key="8">
    <source>
        <dbReference type="ARBA" id="ARBA00023326"/>
    </source>
</evidence>
<evidence type="ECO:0000256" key="4">
    <source>
        <dbReference type="ARBA" id="ARBA00022801"/>
    </source>
</evidence>
<dbReference type="GO" id="GO:0000272">
    <property type="term" value="P:polysaccharide catabolic process"/>
    <property type="evidence" value="ECO:0007669"/>
    <property type="project" value="UniProtKB-KW"/>
</dbReference>
<keyword evidence="5" id="KW-0146">Chitin degradation</keyword>
<comment type="catalytic activity">
    <reaction evidence="1">
        <text>Random endo-hydrolysis of N-acetyl-beta-D-glucosaminide (1-&gt;4)-beta-linkages in chitin and chitodextrins.</text>
        <dbReference type="EC" id="3.2.1.14"/>
    </reaction>
</comment>
<name>A0A8H3I1G1_9LECA</name>
<evidence type="ECO:0000256" key="1">
    <source>
        <dbReference type="ARBA" id="ARBA00000822"/>
    </source>
</evidence>
<reference evidence="12" key="1">
    <citation type="submission" date="2021-03" db="EMBL/GenBank/DDBJ databases">
        <authorList>
            <person name="Tagirdzhanova G."/>
        </authorList>
    </citation>
    <scope>NUCLEOTIDE SEQUENCE</scope>
</reference>
<keyword evidence="8" id="KW-0624">Polysaccharide degradation</keyword>
<dbReference type="OrthoDB" id="5382483at2759"/>
<keyword evidence="13" id="KW-1185">Reference proteome</keyword>
<feature type="region of interest" description="Disordered" evidence="10">
    <location>
        <begin position="1027"/>
        <end position="1054"/>
    </location>
</feature>
<keyword evidence="7 9" id="KW-0326">Glycosidase</keyword>
<evidence type="ECO:0000259" key="11">
    <source>
        <dbReference type="PROSITE" id="PS51910"/>
    </source>
</evidence>
<feature type="domain" description="GH18" evidence="11">
    <location>
        <begin position="1"/>
        <end position="320"/>
    </location>
</feature>
<dbReference type="PANTHER" id="PTHR11177:SF397">
    <property type="entry name" value="CHITINASE"/>
    <property type="match status" value="1"/>
</dbReference>
<evidence type="ECO:0000313" key="12">
    <source>
        <dbReference type="EMBL" id="CAF9911362.1"/>
    </source>
</evidence>
<dbReference type="SUPFAM" id="SSF51445">
    <property type="entry name" value="(Trans)glycosidases"/>
    <property type="match status" value="1"/>
</dbReference>
<dbReference type="Pfam" id="PF00704">
    <property type="entry name" value="Glyco_hydro_18"/>
    <property type="match status" value="1"/>
</dbReference>
<dbReference type="GO" id="GO:0008843">
    <property type="term" value="F:endochitinase activity"/>
    <property type="evidence" value="ECO:0007669"/>
    <property type="project" value="UniProtKB-EC"/>
</dbReference>
<evidence type="ECO:0000256" key="6">
    <source>
        <dbReference type="ARBA" id="ARBA00023277"/>
    </source>
</evidence>
<evidence type="ECO:0000256" key="7">
    <source>
        <dbReference type="ARBA" id="ARBA00023295"/>
    </source>
</evidence>
<keyword evidence="6" id="KW-0119">Carbohydrate metabolism</keyword>
<dbReference type="InterPro" id="IPR029070">
    <property type="entry name" value="Chitinase_insertion_sf"/>
</dbReference>
<evidence type="ECO:0000256" key="3">
    <source>
        <dbReference type="ARBA" id="ARBA00012729"/>
    </source>
</evidence>
<dbReference type="InterPro" id="IPR001579">
    <property type="entry name" value="Glyco_hydro_18_chit_AS"/>
</dbReference>
<proteinExistence type="inferred from homology"/>
<dbReference type="GO" id="GO:0006032">
    <property type="term" value="P:chitin catabolic process"/>
    <property type="evidence" value="ECO:0007669"/>
    <property type="project" value="UniProtKB-KW"/>
</dbReference>
<accession>A0A8H3I1G1</accession>
<dbReference type="PROSITE" id="PS51910">
    <property type="entry name" value="GH18_2"/>
    <property type="match status" value="1"/>
</dbReference>
<dbReference type="Gene3D" id="3.10.50.10">
    <property type="match status" value="1"/>
</dbReference>
<dbReference type="SMART" id="SM00636">
    <property type="entry name" value="Glyco_18"/>
    <property type="match status" value="1"/>
</dbReference>
<evidence type="ECO:0000313" key="13">
    <source>
        <dbReference type="Proteomes" id="UP000664521"/>
    </source>
</evidence>
<sequence>MDGDSPDDLFTQTTGVRNLKSGNAALEVFISVGGWTFSDNGTSTQDVFPSIAADAGKRQQFADNLVQFMKQYGFDGIDIDWEYPGAPDRGGQKADTDNYIKLLQTLQDTFKKSQRGSYGLTFTIPSSYWYLRWFDLPEMAKHVDWINLMSYDLHGVWDRNNPIGDIVQGHTNLTEIQMSVDLLWRVGIAPAKIVLGLGFYGRSFQLADSGCSKPGCQFKGAADPGECTKSAGTLGYFEIMDILDKEKPKVVHDDKAAVNYFQYGSAKDQWVSYDDKITFKQKVDWANNLGLGGLMIWAVDLDDNDFSALTGLVGKSLPSFNDQLKKTQITDAGHWASQNGQNCYMTDCSDSPNGKPGYGLAPGGDAFKDTCGSHQNRYIYCPLDSMPTHCEWRGSGSCHGQCHPGEVTLFHSKHGSESCLKPGMQAFCCETNTWADLIKECEWQPVLVQKTCPDDKPFELTHRTTVVSDCPGDIGGNCGTSEKRQPFCCSYNFQGCHWVGKGTCDDNECSHTDIELTLDPKGDTGSACAWGRKKPFCCNTPKDLNPFLPVSLDKLFPTLPPTTDIPVFDLQQIQSGVSLVGGSNPQVFGLVVIDGPEDAVANLAKRDGSHIEFLSCDRKLQDDGGVYRAQFLCMNDSSDSNCNDMHKGGLSGTIVRMPDDCGFATYAVAHAVTVSSSQEIPSHLRKRTPASSKVYDLHYSYDFKLAKRDAGDIFLRVDYSDSHAYYDQIVAADHQKRGLESRFWSQDSGIWADKIRNLRVQADSDFDPAIEDTNLDILLYNDDGKDSKCKSSKDGFLTLKLKGQVKSAVKWGVTMVGTIAPELNLEEAYSYFDSNPKLSGTVSFNGKGTLNIDGGNPLTSLLSSPMTKYEFSHPGIVSFQPRVNIEGRLLGSGQIDGDFSVDIAQGNQVTFQVNMPKSVGQFAGSAAGKVPKDAFKGDVSIDTSKAGARSDGTVFAMELLLENSLSMKVFEYQSSVLNGGATLNARIPHTLRIAKSGSGLAVTDGDKRASVDVGMNGTIANWEGTDTFPVGPEPDAQTIHTTSSDPPERDAPKKDGFAVFGGRDYISCSDGGGKKDLTCPALSDLGRIDPSLGDEVQDGSSPSRRKKRWFDVFFKRGTDGLEKRTGSERAYDVTFNLIVIARIFSHTYYTGGRQLLQNNPNAGYYDLNNADCVDSTWDDDANVPRGVRPAAEHILELQTHARFLEFAMGGTADLRNGQTRRTQYTPIDSGVFGTGGRYLTRWATWDPAGLTNTDDETPSDDVWRAYGDTNNAEHMVNAEPNFNGVKQRIFRGHDPIGDDTWEQRELDDTGDVNNAQAAIGAIRDVLGFFSYMNMRHVHDGWVASANAVRAGLEHFQTRYNQDVPTGQQPLANLPQMWDEYVREVLVQQVQNGARAWALRRVNILIALWDAAQDGADDQELEVIRGILEALSVLKDEATGARIDLSGLT</sequence>
<gene>
    <name evidence="12" type="ORF">HETSPECPRED_000312</name>
</gene>
<dbReference type="InterPro" id="IPR050314">
    <property type="entry name" value="Glycosyl_Hydrlase_18"/>
</dbReference>
<dbReference type="PROSITE" id="PS01095">
    <property type="entry name" value="GH18_1"/>
    <property type="match status" value="1"/>
</dbReference>
<dbReference type="Gene3D" id="3.20.20.80">
    <property type="entry name" value="Glycosidases"/>
    <property type="match status" value="1"/>
</dbReference>